<dbReference type="InterPro" id="IPR052189">
    <property type="entry name" value="L-asp_N-monooxygenase_NS-form"/>
</dbReference>
<dbReference type="RefSeq" id="WP_344827146.1">
    <property type="nucleotide sequence ID" value="NZ_BAAAUV010000006.1"/>
</dbReference>
<dbReference type="Gene3D" id="3.50.50.60">
    <property type="entry name" value="FAD/NAD(P)-binding domain"/>
    <property type="match status" value="2"/>
</dbReference>
<dbReference type="InterPro" id="IPR038732">
    <property type="entry name" value="HpyO/CreE_NAD-binding"/>
</dbReference>
<dbReference type="InterPro" id="IPR036188">
    <property type="entry name" value="FAD/NAD-bd_sf"/>
</dbReference>
<keyword evidence="3" id="KW-1185">Reference proteome</keyword>
<dbReference type="Proteomes" id="UP001501237">
    <property type="component" value="Unassembled WGS sequence"/>
</dbReference>
<gene>
    <name evidence="2" type="ORF">GCM10010468_26720</name>
</gene>
<reference evidence="3" key="1">
    <citation type="journal article" date="2019" name="Int. J. Syst. Evol. Microbiol.">
        <title>The Global Catalogue of Microorganisms (GCM) 10K type strain sequencing project: providing services to taxonomists for standard genome sequencing and annotation.</title>
        <authorList>
            <consortium name="The Broad Institute Genomics Platform"/>
            <consortium name="The Broad Institute Genome Sequencing Center for Infectious Disease"/>
            <person name="Wu L."/>
            <person name="Ma J."/>
        </authorList>
    </citation>
    <scope>NUCLEOTIDE SEQUENCE [LARGE SCALE GENOMIC DNA]</scope>
    <source>
        <strain evidence="3">JCM 9377</strain>
    </source>
</reference>
<dbReference type="PANTHER" id="PTHR40254:SF1">
    <property type="entry name" value="BLR0577 PROTEIN"/>
    <property type="match status" value="1"/>
</dbReference>
<evidence type="ECO:0000313" key="2">
    <source>
        <dbReference type="EMBL" id="GAA3209351.1"/>
    </source>
</evidence>
<name>A0ABP6Q977_9ACTN</name>
<dbReference type="EMBL" id="BAAAUV010000006">
    <property type="protein sequence ID" value="GAA3209351.1"/>
    <property type="molecule type" value="Genomic_DNA"/>
</dbReference>
<accession>A0ABP6Q977</accession>
<dbReference type="SUPFAM" id="SSF51905">
    <property type="entry name" value="FAD/NAD(P)-binding domain"/>
    <property type="match status" value="1"/>
</dbReference>
<evidence type="ECO:0000259" key="1">
    <source>
        <dbReference type="Pfam" id="PF13454"/>
    </source>
</evidence>
<organism evidence="2 3">
    <name type="scientific">Actinocorallia longicatena</name>
    <dbReference type="NCBI Taxonomy" id="111803"/>
    <lineage>
        <taxon>Bacteria</taxon>
        <taxon>Bacillati</taxon>
        <taxon>Actinomycetota</taxon>
        <taxon>Actinomycetes</taxon>
        <taxon>Streptosporangiales</taxon>
        <taxon>Thermomonosporaceae</taxon>
        <taxon>Actinocorallia</taxon>
    </lineage>
</organism>
<dbReference type="PANTHER" id="PTHR40254">
    <property type="entry name" value="BLR0577 PROTEIN"/>
    <property type="match status" value="1"/>
</dbReference>
<dbReference type="Pfam" id="PF13454">
    <property type="entry name" value="NAD_binding_9"/>
    <property type="match status" value="1"/>
</dbReference>
<comment type="caution">
    <text evidence="2">The sequence shown here is derived from an EMBL/GenBank/DDBJ whole genome shotgun (WGS) entry which is preliminary data.</text>
</comment>
<proteinExistence type="predicted"/>
<feature type="domain" description="FAD-dependent urate hydroxylase HpyO/Asp monooxygenase CreE-like FAD/NAD(P)-binding" evidence="1">
    <location>
        <begin position="5"/>
        <end position="148"/>
    </location>
</feature>
<sequence>MRTVAMIGGGASGSLAAVHLLRRAAGPLRVVLIDRDGRHGLGQAYATSDPAHLLNAGAVKMSAFDDDPGDLLRWARAEGMDVADGDYLPRAVYGRYLRSVLGRYRDRITELTGNVVSLTPPAGGRPARLVLEDGSRVAADAVVVATGNRTAAARTSGTNPRYVADPWSPGALEPIRDGAPVLVVGTGLTMVDVAVTVTRAHPGTVVHAVSRHGLLPRPHRCTPAPPAEVALPAGEVRLDRIFRAVMAAVRANGGDWHAVVDGLRPRVPGLWEAFSADDKRRFLASLARYWEIHRHRIPPVTADRVDRLRATGRLGVLRGSVTSAAADAGGVTVRLDGSGGPRELRVGWLVNATGPTRDLTADPLLNDLFASGAARRDPLDLGLEADACGSLLDLRGRPQPRLFTLGPTLRGQRYETTAVPEIRAQAAALATALLASLEDEPALTPPEDHRAAAR</sequence>
<dbReference type="PRINTS" id="PR00368">
    <property type="entry name" value="FADPNR"/>
</dbReference>
<protein>
    <submittedName>
        <fullName evidence="2">FAD/NAD(P)-binding protein</fullName>
    </submittedName>
</protein>
<evidence type="ECO:0000313" key="3">
    <source>
        <dbReference type="Proteomes" id="UP001501237"/>
    </source>
</evidence>